<dbReference type="SUPFAM" id="SSF54529">
    <property type="entry name" value="Mitochondrial glycoprotein MAM33-like"/>
    <property type="match status" value="1"/>
</dbReference>
<dbReference type="Gene3D" id="3.10.280.10">
    <property type="entry name" value="Mitochondrial glycoprotein"/>
    <property type="match status" value="1"/>
</dbReference>
<dbReference type="Proteomes" id="UP001497453">
    <property type="component" value="Chromosome 11"/>
</dbReference>
<keyword evidence="2" id="KW-1185">Reference proteome</keyword>
<evidence type="ECO:0000313" key="2">
    <source>
        <dbReference type="Proteomes" id="UP001497453"/>
    </source>
</evidence>
<dbReference type="InterPro" id="IPR036561">
    <property type="entry name" value="MAM33_sf"/>
</dbReference>
<organism evidence="1 2">
    <name type="scientific">Somion occarium</name>
    <dbReference type="NCBI Taxonomy" id="3059160"/>
    <lineage>
        <taxon>Eukaryota</taxon>
        <taxon>Fungi</taxon>
        <taxon>Dikarya</taxon>
        <taxon>Basidiomycota</taxon>
        <taxon>Agaricomycotina</taxon>
        <taxon>Agaricomycetes</taxon>
        <taxon>Polyporales</taxon>
        <taxon>Cerrenaceae</taxon>
        <taxon>Somion</taxon>
    </lineage>
</organism>
<dbReference type="PANTHER" id="PTHR10826">
    <property type="entry name" value="COMPLEMENT COMPONENT 1"/>
    <property type="match status" value="1"/>
</dbReference>
<proteinExistence type="predicted"/>
<dbReference type="PANTHER" id="PTHR10826:SF1">
    <property type="entry name" value="COMPLEMENT COMPONENT 1 Q SUBCOMPONENT-BINDING PROTEIN, MITOCHONDRIAL"/>
    <property type="match status" value="1"/>
</dbReference>
<dbReference type="Pfam" id="PF02330">
    <property type="entry name" value="MAM33"/>
    <property type="match status" value="1"/>
</dbReference>
<sequence length="161" mass="18008">MSAIRAIRQLTASSSRVLAARSVSRVVPRATIPALRSAIVPARAFSVSARRFGEGASDVALAQKLAEELQYEKEAEVDAEPDFLKAFKAQNIWQLEDIAGNDEVTLTRKFGNENIRLMFSIADIQQESEFEGEEETEEEASTSYPIRCSFSITKRSWCTHY</sequence>
<protein>
    <submittedName>
        <fullName evidence="1">Uncharacterized protein</fullName>
    </submittedName>
</protein>
<gene>
    <name evidence="1" type="ORF">GFSPODELE1_LOCUS2476</name>
</gene>
<dbReference type="InterPro" id="IPR003428">
    <property type="entry name" value="MAM33"/>
</dbReference>
<reference evidence="2" key="1">
    <citation type="submission" date="2024-04" db="EMBL/GenBank/DDBJ databases">
        <authorList>
            <person name="Shaw F."/>
            <person name="Minotto A."/>
        </authorList>
    </citation>
    <scope>NUCLEOTIDE SEQUENCE [LARGE SCALE GENOMIC DNA]</scope>
</reference>
<name>A0ABP1CTQ7_9APHY</name>
<accession>A0ABP1CTQ7</accession>
<evidence type="ECO:0000313" key="1">
    <source>
        <dbReference type="EMBL" id="CAL1699056.1"/>
    </source>
</evidence>
<dbReference type="EMBL" id="OZ037954">
    <property type="protein sequence ID" value="CAL1699056.1"/>
    <property type="molecule type" value="Genomic_DNA"/>
</dbReference>